<evidence type="ECO:0000313" key="3">
    <source>
        <dbReference type="EMBL" id="CAK7933081.1"/>
    </source>
</evidence>
<reference evidence="3" key="1">
    <citation type="submission" date="2024-01" db="EMBL/GenBank/DDBJ databases">
        <authorList>
            <person name="Webb A."/>
        </authorList>
    </citation>
    <scope>NUCLEOTIDE SEQUENCE</scope>
    <source>
        <strain evidence="3">Pm1</strain>
    </source>
</reference>
<dbReference type="Proteomes" id="UP001162060">
    <property type="component" value="Unassembled WGS sequence"/>
</dbReference>
<comment type="caution">
    <text evidence="3">The sequence shown here is derived from an EMBL/GenBank/DDBJ whole genome shotgun (WGS) entry which is preliminary data.</text>
</comment>
<protein>
    <submittedName>
        <fullName evidence="3">Uncharacterized protein</fullName>
    </submittedName>
</protein>
<dbReference type="AlphaFoldDB" id="A0AAV1UE68"/>
<evidence type="ECO:0000256" key="2">
    <source>
        <dbReference type="SAM" id="SignalP"/>
    </source>
</evidence>
<sequence length="125" mass="13891">MLNLISTLSTVAVAVALANAEQEVSLKIHVGQTKFRVTPLGQQCAFNSCVDPQLYPCANSVCMRLNYTYGKCSPDKGVKQDYNNVKYLCPYPNPYNPKLGVLSKAKSSVEQDEDEHEDEIEDEDN</sequence>
<feature type="signal peptide" evidence="2">
    <location>
        <begin position="1"/>
        <end position="20"/>
    </location>
</feature>
<feature type="compositionally biased region" description="Acidic residues" evidence="1">
    <location>
        <begin position="110"/>
        <end position="125"/>
    </location>
</feature>
<evidence type="ECO:0000256" key="1">
    <source>
        <dbReference type="SAM" id="MobiDB-lite"/>
    </source>
</evidence>
<organism evidence="3 4">
    <name type="scientific">Peronospora matthiolae</name>
    <dbReference type="NCBI Taxonomy" id="2874970"/>
    <lineage>
        <taxon>Eukaryota</taxon>
        <taxon>Sar</taxon>
        <taxon>Stramenopiles</taxon>
        <taxon>Oomycota</taxon>
        <taxon>Peronosporomycetes</taxon>
        <taxon>Peronosporales</taxon>
        <taxon>Peronosporaceae</taxon>
        <taxon>Peronospora</taxon>
    </lineage>
</organism>
<dbReference type="EMBL" id="CAKLBY020000193">
    <property type="protein sequence ID" value="CAK7933081.1"/>
    <property type="molecule type" value="Genomic_DNA"/>
</dbReference>
<feature type="region of interest" description="Disordered" evidence="1">
    <location>
        <begin position="102"/>
        <end position="125"/>
    </location>
</feature>
<name>A0AAV1UE68_9STRA</name>
<proteinExistence type="predicted"/>
<accession>A0AAV1UE68</accession>
<evidence type="ECO:0000313" key="4">
    <source>
        <dbReference type="Proteomes" id="UP001162060"/>
    </source>
</evidence>
<gene>
    <name evidence="3" type="ORF">PM001_LOCUS18231</name>
</gene>
<feature type="chain" id="PRO_5043471997" evidence="2">
    <location>
        <begin position="21"/>
        <end position="125"/>
    </location>
</feature>
<keyword evidence="2" id="KW-0732">Signal</keyword>